<feature type="active site" description="Proton acceptor" evidence="10">
    <location>
        <position position="222"/>
    </location>
</feature>
<dbReference type="EC" id="2.6.1.102" evidence="8"/>
<comment type="cofactor">
    <cofactor evidence="1">
        <name>pyridoxal 5'-phosphate</name>
        <dbReference type="ChEBI" id="CHEBI:597326"/>
    </cofactor>
</comment>
<dbReference type="Pfam" id="PF01041">
    <property type="entry name" value="DegT_DnrJ_EryC1"/>
    <property type="match status" value="1"/>
</dbReference>
<dbReference type="GO" id="GO:0030170">
    <property type="term" value="F:pyridoxal phosphate binding"/>
    <property type="evidence" value="ECO:0007669"/>
    <property type="project" value="TreeGrafter"/>
</dbReference>
<evidence type="ECO:0000256" key="9">
    <source>
        <dbReference type="ARBA" id="ARBA00074221"/>
    </source>
</evidence>
<dbReference type="InterPro" id="IPR000653">
    <property type="entry name" value="DegT/StrS_aminotransferase"/>
</dbReference>
<dbReference type="Gene3D" id="3.90.1150.10">
    <property type="entry name" value="Aspartate Aminotransferase, domain 1"/>
    <property type="match status" value="1"/>
</dbReference>
<organism evidence="13 14">
    <name type="scientific">Alcaligenes xylosoxydans xylosoxydans</name>
    <name type="common">Achromobacter xylosoxidans</name>
    <dbReference type="NCBI Taxonomy" id="85698"/>
    <lineage>
        <taxon>Bacteria</taxon>
        <taxon>Pseudomonadati</taxon>
        <taxon>Pseudomonadota</taxon>
        <taxon>Betaproteobacteria</taxon>
        <taxon>Burkholderiales</taxon>
        <taxon>Alcaligenaceae</taxon>
        <taxon>Achromobacter</taxon>
    </lineage>
</organism>
<dbReference type="InterPro" id="IPR015421">
    <property type="entry name" value="PyrdxlP-dep_Trfase_major"/>
</dbReference>
<keyword evidence="5 11" id="KW-0663">Pyridoxal phosphate</keyword>
<dbReference type="PANTHER" id="PTHR30244">
    <property type="entry name" value="TRANSAMINASE"/>
    <property type="match status" value="1"/>
</dbReference>
<dbReference type="CDD" id="cd00616">
    <property type="entry name" value="AHBA_syn"/>
    <property type="match status" value="1"/>
</dbReference>
<dbReference type="InterPro" id="IPR015422">
    <property type="entry name" value="PyrdxlP-dep_Trfase_small"/>
</dbReference>
<gene>
    <name evidence="13" type="ORF">AL504_20200</name>
</gene>
<evidence type="ECO:0000313" key="14">
    <source>
        <dbReference type="Proteomes" id="UP000060602"/>
    </source>
</evidence>
<evidence type="ECO:0000256" key="4">
    <source>
        <dbReference type="ARBA" id="ARBA00022679"/>
    </source>
</evidence>
<evidence type="ECO:0000256" key="1">
    <source>
        <dbReference type="ARBA" id="ARBA00001933"/>
    </source>
</evidence>
<dbReference type="InterPro" id="IPR026385">
    <property type="entry name" value="LegC-like"/>
</dbReference>
<evidence type="ECO:0000256" key="6">
    <source>
        <dbReference type="ARBA" id="ARBA00037999"/>
    </source>
</evidence>
<dbReference type="RefSeq" id="WP_061072973.1">
    <property type="nucleotide sequence ID" value="NZ_CP014060.2"/>
</dbReference>
<dbReference type="GO" id="GO:0000271">
    <property type="term" value="P:polysaccharide biosynthetic process"/>
    <property type="evidence" value="ECO:0007669"/>
    <property type="project" value="TreeGrafter"/>
</dbReference>
<accession>A0A109XX92</accession>
<dbReference type="AlphaFoldDB" id="A0A109XX92"/>
<evidence type="ECO:0000256" key="7">
    <source>
        <dbReference type="ARBA" id="ARBA00051587"/>
    </source>
</evidence>
<dbReference type="PIRSF" id="PIRSF000390">
    <property type="entry name" value="PLP_StrS"/>
    <property type="match status" value="1"/>
</dbReference>
<dbReference type="FunFam" id="3.40.640.10:FF:000090">
    <property type="entry name" value="Pyridoxal phosphate-dependent aminotransferase"/>
    <property type="match status" value="1"/>
</dbReference>
<reference evidence="14" key="1">
    <citation type="submission" date="2015-12" db="EMBL/GenBank/DDBJ databases">
        <title>FDA dAtabase for Regulatory Grade micrObial Sequences (FDA-ARGOS): Supporting development and validation of Infectious Disease Dx tests.</title>
        <authorList>
            <person name="Case J."/>
            <person name="Tallon L."/>
            <person name="Sadzewicz L."/>
            <person name="Sengamalay N."/>
            <person name="Ott S."/>
            <person name="Godinez A."/>
            <person name="Nagaraj S."/>
            <person name="Nadendla S."/>
            <person name="Sichtig H."/>
        </authorList>
    </citation>
    <scope>NUCLEOTIDE SEQUENCE [LARGE SCALE GENOMIC DNA]</scope>
    <source>
        <strain evidence="14">FDAARGOS_147</strain>
    </source>
</reference>
<evidence type="ECO:0000256" key="5">
    <source>
        <dbReference type="ARBA" id="ARBA00022898"/>
    </source>
</evidence>
<dbReference type="SUPFAM" id="SSF53383">
    <property type="entry name" value="PLP-dependent transferases"/>
    <property type="match status" value="1"/>
</dbReference>
<evidence type="ECO:0000256" key="11">
    <source>
        <dbReference type="PIRSR" id="PIRSR000390-2"/>
    </source>
</evidence>
<evidence type="ECO:0000256" key="3">
    <source>
        <dbReference type="ARBA" id="ARBA00022576"/>
    </source>
</evidence>
<comment type="similarity">
    <text evidence="6 12">Belongs to the DegT/DnrJ/EryC1 family.</text>
</comment>
<protein>
    <recommendedName>
        <fullName evidence="9">GDP-perosamine synthase</fullName>
        <ecNumber evidence="8">2.6.1.102</ecNumber>
    </recommendedName>
</protein>
<feature type="modified residue" description="N6-(pyridoxal phosphate)lysine" evidence="11">
    <location>
        <position position="222"/>
    </location>
</feature>
<dbReference type="Gene3D" id="3.40.640.10">
    <property type="entry name" value="Type I PLP-dependent aspartate aminotransferase-like (Major domain)"/>
    <property type="match status" value="1"/>
</dbReference>
<evidence type="ECO:0000313" key="13">
    <source>
        <dbReference type="EMBL" id="AMG38135.1"/>
    </source>
</evidence>
<dbReference type="Proteomes" id="UP000060602">
    <property type="component" value="Chromosome"/>
</dbReference>
<sequence>MSEKYHSLEQQLLAGLHQVLGKPESLVALHEPEFRGNEWSYVKECIDTGWVSSVGKYVDEFERRLAEVTGAKHAIAIVNGTAALHVALGLAGVKPGDEVIIPALSFVGTANSVSHCHAVPHFVDSNADNLGLDPEALEAHFERVGERTPDGLRNRLTGRRIAAIVPMHAFGFTVDLDRLMAVAQRYGVPIVEDAAESLGTTYKGQHTGTFGALGILSFNGNKVITTGGGGAIITNDPELARRAKYLTTTAKRPHRWEFFHDEIAYNYRLPNLNAALGCAQLELLPEFLQRKRVLADSYRQSFESAPDIAFVSEPADCHSNYWLNVVRLKNPDIEARNRLLDVSNEAGFQCRPAWTLLHKLPMYTECPRAELPVALALEASLINIPSSPKLSGKSA</sequence>
<evidence type="ECO:0000256" key="10">
    <source>
        <dbReference type="PIRSR" id="PIRSR000390-1"/>
    </source>
</evidence>
<dbReference type="InterPro" id="IPR015424">
    <property type="entry name" value="PyrdxlP-dep_Trfase"/>
</dbReference>
<evidence type="ECO:0000256" key="2">
    <source>
        <dbReference type="ARBA" id="ARBA00005125"/>
    </source>
</evidence>
<comment type="pathway">
    <text evidence="2">Bacterial outer membrane biogenesis; LPS O-antigen biosynthesis.</text>
</comment>
<keyword evidence="4 13" id="KW-0808">Transferase</keyword>
<dbReference type="NCBIfam" id="TIGR04181">
    <property type="entry name" value="NHT_00031"/>
    <property type="match status" value="1"/>
</dbReference>
<proteinExistence type="inferred from homology"/>
<comment type="catalytic activity">
    <reaction evidence="7">
        <text>GDP-alpha-D-perosamine + 2-oxoglutarate = GDP-4-dehydro-alpha-D-rhamnose + L-glutamate</text>
        <dbReference type="Rhea" id="RHEA:36779"/>
        <dbReference type="ChEBI" id="CHEBI:16810"/>
        <dbReference type="ChEBI" id="CHEBI:29985"/>
        <dbReference type="ChEBI" id="CHEBI:57964"/>
        <dbReference type="ChEBI" id="CHEBI:73996"/>
        <dbReference type="EC" id="2.6.1.102"/>
    </reaction>
</comment>
<name>A0A109XX92_ALCXX</name>
<evidence type="ECO:0000256" key="12">
    <source>
        <dbReference type="RuleBase" id="RU004508"/>
    </source>
</evidence>
<keyword evidence="3 13" id="KW-0032">Aminotransferase</keyword>
<dbReference type="GO" id="GO:0102933">
    <property type="term" value="F:GDP-4-dehydro-6-deoxy-D-mannose-4-aminotransferase activity"/>
    <property type="evidence" value="ECO:0007669"/>
    <property type="project" value="UniProtKB-EC"/>
</dbReference>
<evidence type="ECO:0000256" key="8">
    <source>
        <dbReference type="ARBA" id="ARBA00066317"/>
    </source>
</evidence>
<dbReference type="PANTHER" id="PTHR30244:SF30">
    <property type="entry name" value="BLR5990 PROTEIN"/>
    <property type="match status" value="1"/>
</dbReference>
<dbReference type="EMBL" id="CP014060">
    <property type="protein sequence ID" value="AMG38135.1"/>
    <property type="molecule type" value="Genomic_DNA"/>
</dbReference>